<dbReference type="GO" id="GO:0016787">
    <property type="term" value="F:hydrolase activity"/>
    <property type="evidence" value="ECO:0007669"/>
    <property type="project" value="UniProtKB-KW"/>
</dbReference>
<dbReference type="InterPro" id="IPR010126">
    <property type="entry name" value="Esterase_phb"/>
</dbReference>
<dbReference type="InterPro" id="IPR050955">
    <property type="entry name" value="Plant_Biomass_Hydrol_Est"/>
</dbReference>
<organism evidence="3 4">
    <name type="scientific">Desulfosalsimonas propionicica</name>
    <dbReference type="NCBI Taxonomy" id="332175"/>
    <lineage>
        <taxon>Bacteria</taxon>
        <taxon>Pseudomonadati</taxon>
        <taxon>Thermodesulfobacteriota</taxon>
        <taxon>Desulfobacteria</taxon>
        <taxon>Desulfobacterales</taxon>
        <taxon>Desulfosalsimonadaceae</taxon>
        <taxon>Desulfosalsimonas</taxon>
    </lineage>
</organism>
<dbReference type="AlphaFoldDB" id="A0A7W0C785"/>
<dbReference type="Gene3D" id="3.40.50.1820">
    <property type="entry name" value="alpha/beta hydrolase"/>
    <property type="match status" value="1"/>
</dbReference>
<keyword evidence="4" id="KW-1185">Reference proteome</keyword>
<keyword evidence="2" id="KW-0378">Hydrolase</keyword>
<accession>A0A7W0C785</accession>
<proteinExistence type="predicted"/>
<dbReference type="PANTHER" id="PTHR43037:SF5">
    <property type="entry name" value="FERULOYL ESTERASE"/>
    <property type="match status" value="1"/>
</dbReference>
<gene>
    <name evidence="3" type="ORF">HNR65_000803</name>
</gene>
<dbReference type="SUPFAM" id="SSF53474">
    <property type="entry name" value="alpha/beta-Hydrolases"/>
    <property type="match status" value="1"/>
</dbReference>
<reference evidence="3 4" key="1">
    <citation type="submission" date="2020-07" db="EMBL/GenBank/DDBJ databases">
        <title>Genomic Encyclopedia of Type Strains, Phase IV (KMG-IV): sequencing the most valuable type-strain genomes for metagenomic binning, comparative biology and taxonomic classification.</title>
        <authorList>
            <person name="Goeker M."/>
        </authorList>
    </citation>
    <scope>NUCLEOTIDE SEQUENCE [LARGE SCALE GENOMIC DNA]</scope>
    <source>
        <strain evidence="3 4">DSM 17721</strain>
    </source>
</reference>
<dbReference type="RefSeq" id="WP_181550164.1">
    <property type="nucleotide sequence ID" value="NZ_JACDUS010000002.1"/>
</dbReference>
<comment type="caution">
    <text evidence="3">The sequence shown here is derived from an EMBL/GenBank/DDBJ whole genome shotgun (WGS) entry which is preliminary data.</text>
</comment>
<evidence type="ECO:0000256" key="2">
    <source>
        <dbReference type="ARBA" id="ARBA00022801"/>
    </source>
</evidence>
<sequence>MSGSGPAGLASGKSETIKVDIREMGFRRSYRVHLPAGSAGQGKLPLLVMLHGAFETAKSMERLTGFSDLADRENFIVVYPNGIGLFGFLQHWNAGHCCGKAQKDGIDDVAFLETVLDDVRSRFSVDPNRIYMAGHSNGGMLACLYAAEKPGRLAGLAVVSGAIGSREVEKGVWQQIARPSFGLPVLVIHGFNDQTIPYSGGPSRNHKSREFVSVANTVDFWKSVNQCRGEAAKHSLCNGRVLVEQWMTGDHRLVLHTIYDWAHDWPGTRVPPGDKNSRALENYDAADAIWVFFRAF</sequence>
<keyword evidence="1" id="KW-0732">Signal</keyword>
<dbReference type="Pfam" id="PF10503">
    <property type="entry name" value="Esterase_PHB"/>
    <property type="match status" value="1"/>
</dbReference>
<dbReference type="InterPro" id="IPR029058">
    <property type="entry name" value="AB_hydrolase_fold"/>
</dbReference>
<evidence type="ECO:0000313" key="3">
    <source>
        <dbReference type="EMBL" id="MBA2880485.1"/>
    </source>
</evidence>
<evidence type="ECO:0000256" key="1">
    <source>
        <dbReference type="ARBA" id="ARBA00022729"/>
    </source>
</evidence>
<dbReference type="PANTHER" id="PTHR43037">
    <property type="entry name" value="UNNAMED PRODUCT-RELATED"/>
    <property type="match status" value="1"/>
</dbReference>
<dbReference type="GO" id="GO:0005576">
    <property type="term" value="C:extracellular region"/>
    <property type="evidence" value="ECO:0007669"/>
    <property type="project" value="InterPro"/>
</dbReference>
<dbReference type="EMBL" id="JACDUS010000002">
    <property type="protein sequence ID" value="MBA2880485.1"/>
    <property type="molecule type" value="Genomic_DNA"/>
</dbReference>
<protein>
    <submittedName>
        <fullName evidence="3">Polyhydroxybutyrate depolymerase</fullName>
    </submittedName>
</protein>
<name>A0A7W0C785_9BACT</name>
<evidence type="ECO:0000313" key="4">
    <source>
        <dbReference type="Proteomes" id="UP000525298"/>
    </source>
</evidence>
<dbReference type="Proteomes" id="UP000525298">
    <property type="component" value="Unassembled WGS sequence"/>
</dbReference>